<keyword evidence="3" id="KW-1003">Cell membrane</keyword>
<dbReference type="GO" id="GO:0005886">
    <property type="term" value="C:plasma membrane"/>
    <property type="evidence" value="ECO:0007669"/>
    <property type="project" value="UniProtKB-SubCell"/>
</dbReference>
<evidence type="ECO:0000256" key="7">
    <source>
        <dbReference type="SAM" id="Phobius"/>
    </source>
</evidence>
<keyword evidence="10" id="KW-1185">Reference proteome</keyword>
<keyword evidence="9" id="KW-0489">Methyltransferase</keyword>
<dbReference type="InterPro" id="IPR049177">
    <property type="entry name" value="MgtC_SapB_SrpB_YhiD_N"/>
</dbReference>
<protein>
    <submittedName>
        <fullName evidence="9">Methyltransferase</fullName>
    </submittedName>
</protein>
<accession>A0A2K2FMT8</accession>
<evidence type="ECO:0000256" key="1">
    <source>
        <dbReference type="ARBA" id="ARBA00004651"/>
    </source>
</evidence>
<evidence type="ECO:0000313" key="9">
    <source>
        <dbReference type="EMBL" id="PNU00101.1"/>
    </source>
</evidence>
<dbReference type="GO" id="GO:0008168">
    <property type="term" value="F:methyltransferase activity"/>
    <property type="evidence" value="ECO:0007669"/>
    <property type="project" value="UniProtKB-KW"/>
</dbReference>
<dbReference type="PRINTS" id="PR01837">
    <property type="entry name" value="MGTCSAPBPROT"/>
</dbReference>
<keyword evidence="6 7" id="KW-0472">Membrane</keyword>
<name>A0A2K2FMT8_9CLOT</name>
<gene>
    <name evidence="9" type="ORF">CDQ84_07120</name>
</gene>
<dbReference type="PANTHER" id="PTHR33778">
    <property type="entry name" value="PROTEIN MGTC"/>
    <property type="match status" value="1"/>
</dbReference>
<reference evidence="9 10" key="1">
    <citation type="submission" date="2017-06" db="EMBL/GenBank/DDBJ databases">
        <title>Investigating the central metabolism of Clostridium thermosuccinogenes.</title>
        <authorList>
            <person name="Koendjbiharie J.G."/>
            <person name="van Kranenburg R."/>
        </authorList>
    </citation>
    <scope>NUCLEOTIDE SEQUENCE [LARGE SCALE GENOMIC DNA]</scope>
    <source>
        <strain evidence="9 10">DSM 5806</strain>
    </source>
</reference>
<feature type="domain" description="MgtC/SapB/SrpB/YhiD N-terminal" evidence="8">
    <location>
        <begin position="12"/>
        <end position="139"/>
    </location>
</feature>
<evidence type="ECO:0000256" key="2">
    <source>
        <dbReference type="ARBA" id="ARBA00009298"/>
    </source>
</evidence>
<feature type="transmembrane region" description="Helical" evidence="7">
    <location>
        <begin position="37"/>
        <end position="56"/>
    </location>
</feature>
<dbReference type="EMBL" id="NIOJ01000013">
    <property type="protein sequence ID" value="PNU00101.1"/>
    <property type="molecule type" value="Genomic_DNA"/>
</dbReference>
<keyword evidence="4 7" id="KW-0812">Transmembrane</keyword>
<feature type="transmembrane region" description="Helical" evidence="7">
    <location>
        <begin position="68"/>
        <end position="86"/>
    </location>
</feature>
<keyword evidence="5 7" id="KW-1133">Transmembrane helix</keyword>
<dbReference type="Proteomes" id="UP000236151">
    <property type="component" value="Unassembled WGS sequence"/>
</dbReference>
<comment type="similarity">
    <text evidence="2">Belongs to the MgtC/SapB family.</text>
</comment>
<dbReference type="AlphaFoldDB" id="A0A2K2FMT8"/>
<sequence>MLEEYLVSIGRLVVAGVLGGIVGYEREHTKRPAGFRTHILVCIGSALVMITSEFLFKRYSDIVNMDPARLGAQVISGIGFLGAGTIIREGASVKGLTTAASLWAVSCIGIAAGSGFYMGAISATVLTFVTLIFLKRMESQFAVKKRYSTIYVHTGGMLEQIRSVKSALEKMGVASKGIEVILKNEEADDFILKFRVKIPKGLNSGDVIAEICSIEGLKKVYAE</sequence>
<dbReference type="RefSeq" id="WP_103081037.1">
    <property type="nucleotide sequence ID" value="NZ_CP021850.1"/>
</dbReference>
<dbReference type="OrthoDB" id="9811198at2"/>
<evidence type="ECO:0000256" key="5">
    <source>
        <dbReference type="ARBA" id="ARBA00022989"/>
    </source>
</evidence>
<dbReference type="InterPro" id="IPR003416">
    <property type="entry name" value="MgtC/SapB/SrpB/YhiD_fam"/>
</dbReference>
<dbReference type="Pfam" id="PF02308">
    <property type="entry name" value="MgtC"/>
    <property type="match status" value="1"/>
</dbReference>
<organism evidence="9 10">
    <name type="scientific">Clostridium thermosuccinogenes</name>
    <dbReference type="NCBI Taxonomy" id="84032"/>
    <lineage>
        <taxon>Bacteria</taxon>
        <taxon>Bacillati</taxon>
        <taxon>Bacillota</taxon>
        <taxon>Clostridia</taxon>
        <taxon>Eubacteriales</taxon>
        <taxon>Clostridiaceae</taxon>
        <taxon>Clostridium</taxon>
    </lineage>
</organism>
<evidence type="ECO:0000313" key="10">
    <source>
        <dbReference type="Proteomes" id="UP000236151"/>
    </source>
</evidence>
<feature type="transmembrane region" description="Helical" evidence="7">
    <location>
        <begin position="6"/>
        <end position="25"/>
    </location>
</feature>
<evidence type="ECO:0000256" key="4">
    <source>
        <dbReference type="ARBA" id="ARBA00022692"/>
    </source>
</evidence>
<dbReference type="KEGG" id="cthd:CDO33_15755"/>
<evidence type="ECO:0000256" key="3">
    <source>
        <dbReference type="ARBA" id="ARBA00022475"/>
    </source>
</evidence>
<proteinExistence type="inferred from homology"/>
<dbReference type="PANTHER" id="PTHR33778:SF1">
    <property type="entry name" value="MAGNESIUM TRANSPORTER YHID-RELATED"/>
    <property type="match status" value="1"/>
</dbReference>
<feature type="transmembrane region" description="Helical" evidence="7">
    <location>
        <begin position="117"/>
        <end position="134"/>
    </location>
</feature>
<evidence type="ECO:0000259" key="8">
    <source>
        <dbReference type="Pfam" id="PF02308"/>
    </source>
</evidence>
<dbReference type="GO" id="GO:0032259">
    <property type="term" value="P:methylation"/>
    <property type="evidence" value="ECO:0007669"/>
    <property type="project" value="UniProtKB-KW"/>
</dbReference>
<evidence type="ECO:0000256" key="6">
    <source>
        <dbReference type="ARBA" id="ARBA00023136"/>
    </source>
</evidence>
<comment type="caution">
    <text evidence="9">The sequence shown here is derived from an EMBL/GenBank/DDBJ whole genome shotgun (WGS) entry which is preliminary data.</text>
</comment>
<comment type="subcellular location">
    <subcellularLocation>
        <location evidence="1">Cell membrane</location>
        <topology evidence="1">Multi-pass membrane protein</topology>
    </subcellularLocation>
</comment>
<keyword evidence="9" id="KW-0808">Transferase</keyword>